<keyword evidence="3 6" id="KW-0812">Transmembrane</keyword>
<name>A0A6J4QSX0_9ACTN</name>
<feature type="transmembrane region" description="Helical" evidence="6">
    <location>
        <begin position="403"/>
        <end position="424"/>
    </location>
</feature>
<feature type="transmembrane region" description="Helical" evidence="6">
    <location>
        <begin position="58"/>
        <end position="80"/>
    </location>
</feature>
<gene>
    <name evidence="7" type="ORF">AVDCRST_MAG58-2238</name>
</gene>
<feature type="transmembrane region" description="Helical" evidence="6">
    <location>
        <begin position="344"/>
        <end position="362"/>
    </location>
</feature>
<dbReference type="EMBL" id="CADCVF010000024">
    <property type="protein sequence ID" value="CAA9452669.1"/>
    <property type="molecule type" value="Genomic_DNA"/>
</dbReference>
<proteinExistence type="predicted"/>
<feature type="transmembrane region" description="Helical" evidence="6">
    <location>
        <begin position="210"/>
        <end position="230"/>
    </location>
</feature>
<dbReference type="InterPro" id="IPR002293">
    <property type="entry name" value="AA/rel_permease1"/>
</dbReference>
<feature type="transmembrane region" description="Helical" evidence="6">
    <location>
        <begin position="289"/>
        <end position="315"/>
    </location>
</feature>
<feature type="transmembrane region" description="Helical" evidence="6">
    <location>
        <begin position="101"/>
        <end position="126"/>
    </location>
</feature>
<feature type="transmembrane region" description="Helical" evidence="6">
    <location>
        <begin position="368"/>
        <end position="391"/>
    </location>
</feature>
<keyword evidence="5 6" id="KW-0472">Membrane</keyword>
<dbReference type="PANTHER" id="PTHR42770">
    <property type="entry name" value="AMINO ACID TRANSPORTER-RELATED"/>
    <property type="match status" value="1"/>
</dbReference>
<evidence type="ECO:0000256" key="2">
    <source>
        <dbReference type="ARBA" id="ARBA00022475"/>
    </source>
</evidence>
<evidence type="ECO:0000256" key="6">
    <source>
        <dbReference type="SAM" id="Phobius"/>
    </source>
</evidence>
<protein>
    <submittedName>
        <fullName evidence="7">Uncharacterized amino acid permease, GabP family</fullName>
    </submittedName>
</protein>
<organism evidence="7">
    <name type="scientific">uncultured Rubrobacteraceae bacterium</name>
    <dbReference type="NCBI Taxonomy" id="349277"/>
    <lineage>
        <taxon>Bacteria</taxon>
        <taxon>Bacillati</taxon>
        <taxon>Actinomycetota</taxon>
        <taxon>Rubrobacteria</taxon>
        <taxon>Rubrobacterales</taxon>
        <taxon>Rubrobacteraceae</taxon>
        <taxon>environmental samples</taxon>
    </lineage>
</organism>
<keyword evidence="4 6" id="KW-1133">Transmembrane helix</keyword>
<evidence type="ECO:0000256" key="5">
    <source>
        <dbReference type="ARBA" id="ARBA00023136"/>
    </source>
</evidence>
<feature type="transmembrane region" description="Helical" evidence="6">
    <location>
        <begin position="30"/>
        <end position="52"/>
    </location>
</feature>
<dbReference type="PIRSF" id="PIRSF006060">
    <property type="entry name" value="AA_transporter"/>
    <property type="match status" value="1"/>
</dbReference>
<feature type="transmembrane region" description="Helical" evidence="6">
    <location>
        <begin position="132"/>
        <end position="155"/>
    </location>
</feature>
<accession>A0A6J4QSX0</accession>
<dbReference type="GO" id="GO:0005886">
    <property type="term" value="C:plasma membrane"/>
    <property type="evidence" value="ECO:0007669"/>
    <property type="project" value="UniProtKB-SubCell"/>
</dbReference>
<keyword evidence="2" id="KW-1003">Cell membrane</keyword>
<dbReference type="PANTHER" id="PTHR42770:SF11">
    <property type="entry name" value="INNER MEMBRANE TRANSPORT PROTEIN YBAT"/>
    <property type="match status" value="1"/>
</dbReference>
<dbReference type="Pfam" id="PF13520">
    <property type="entry name" value="AA_permease_2"/>
    <property type="match status" value="1"/>
</dbReference>
<sequence length="484" mass="50945">METPGSQPTITSSVAEQPEELTRAITAPLLFFYVLGDVLGSGIYALIGVMAAQVGGAFWTSFLVGVVAAMLTGFAYAELITKYPHAAGAAMYTGRAFNNRFFTFLVAFCTVAASLAATGALALAFGGYFLELLTALLSLPLLLTALVFVVVLAFINFRGISESVKLNLAMSITEISGLALVLVVGVVVLFAGEADLGRPFSFNEGGNPAILALAGATIAFFAMTGFENAANVAEEVHNPSRVYPLALLGGMASAGIIYLIIAFIASMVVPTGRLAGSEVALLDVVRQGLPAFPAWLFAVIGCIAVTNTCLVGLITNSRIMYGMAREGVVPRIFARTHQSRRSPWVAIVFTTIIALLLIVGVGEKGVNTLASATVAFLLAVFTLVCLCALVLRRDRVSQEHYTAPTAILALGVVVNVALLLYVLITDLQDLVAGAIGIRESVIVVCLVMLVIGVGLYFVNNLAQRRLDPSRTDDRNDRGPTEGAS</sequence>
<evidence type="ECO:0000256" key="4">
    <source>
        <dbReference type="ARBA" id="ARBA00022989"/>
    </source>
</evidence>
<feature type="transmembrane region" description="Helical" evidence="6">
    <location>
        <begin position="167"/>
        <end position="190"/>
    </location>
</feature>
<dbReference type="GO" id="GO:0022857">
    <property type="term" value="F:transmembrane transporter activity"/>
    <property type="evidence" value="ECO:0007669"/>
    <property type="project" value="InterPro"/>
</dbReference>
<evidence type="ECO:0000256" key="1">
    <source>
        <dbReference type="ARBA" id="ARBA00004651"/>
    </source>
</evidence>
<feature type="transmembrane region" description="Helical" evidence="6">
    <location>
        <begin position="430"/>
        <end position="458"/>
    </location>
</feature>
<comment type="subcellular location">
    <subcellularLocation>
        <location evidence="1">Cell membrane</location>
        <topology evidence="1">Multi-pass membrane protein</topology>
    </subcellularLocation>
</comment>
<dbReference type="AlphaFoldDB" id="A0A6J4QSX0"/>
<evidence type="ECO:0000256" key="3">
    <source>
        <dbReference type="ARBA" id="ARBA00022692"/>
    </source>
</evidence>
<evidence type="ECO:0000313" key="7">
    <source>
        <dbReference type="EMBL" id="CAA9452669.1"/>
    </source>
</evidence>
<feature type="transmembrane region" description="Helical" evidence="6">
    <location>
        <begin position="242"/>
        <end position="269"/>
    </location>
</feature>
<dbReference type="InterPro" id="IPR050367">
    <property type="entry name" value="APC_superfamily"/>
</dbReference>
<reference evidence="7" key="1">
    <citation type="submission" date="2020-02" db="EMBL/GenBank/DDBJ databases">
        <authorList>
            <person name="Meier V. D."/>
        </authorList>
    </citation>
    <scope>NUCLEOTIDE SEQUENCE</scope>
    <source>
        <strain evidence="7">AVDCRST_MAG58</strain>
    </source>
</reference>
<dbReference type="Gene3D" id="1.20.1740.10">
    <property type="entry name" value="Amino acid/polyamine transporter I"/>
    <property type="match status" value="1"/>
</dbReference>